<keyword evidence="4" id="KW-1185">Reference proteome</keyword>
<dbReference type="EMBL" id="JACTNZ010000006">
    <property type="protein sequence ID" value="KAG5544654.1"/>
    <property type="molecule type" value="Genomic_DNA"/>
</dbReference>
<sequence length="230" mass="25427">MCVTDEILSRHVPKEKVDILQDGLEHHQERWSRGRHLVCGCGHHEVKFVGTQIKQCKHLGEGAGHARLNYSRKKCRYTGNGYRVILCAFEGEAMPEPLFGWGFSIRSSGAWASDRLGFHRLLVVSGEGVYRNSSIAKDDTTPIMVVIPGLTSDSASAYLKHLAFNTAKQGWNVVVSNHRGLGGVSVTSDCFYNAGWTEDTRDVIDYLHREYANATLYAVGTSIGANILVC</sequence>
<organism evidence="3 4">
    <name type="scientific">Rhododendron griersonianum</name>
    <dbReference type="NCBI Taxonomy" id="479676"/>
    <lineage>
        <taxon>Eukaryota</taxon>
        <taxon>Viridiplantae</taxon>
        <taxon>Streptophyta</taxon>
        <taxon>Embryophyta</taxon>
        <taxon>Tracheophyta</taxon>
        <taxon>Spermatophyta</taxon>
        <taxon>Magnoliopsida</taxon>
        <taxon>eudicotyledons</taxon>
        <taxon>Gunneridae</taxon>
        <taxon>Pentapetalae</taxon>
        <taxon>asterids</taxon>
        <taxon>Ericales</taxon>
        <taxon>Ericaceae</taxon>
        <taxon>Ericoideae</taxon>
        <taxon>Rhodoreae</taxon>
        <taxon>Rhododendron</taxon>
    </lineage>
</organism>
<evidence type="ECO:0000313" key="4">
    <source>
        <dbReference type="Proteomes" id="UP000823749"/>
    </source>
</evidence>
<dbReference type="PANTHER" id="PTHR10794">
    <property type="entry name" value="ABHYDROLASE DOMAIN-CONTAINING PROTEIN"/>
    <property type="match status" value="1"/>
</dbReference>
<name>A0AAV6JWX1_9ERIC</name>
<gene>
    <name evidence="3" type="ORF">RHGRI_017179</name>
</gene>
<reference evidence="3 4" key="1">
    <citation type="submission" date="2020-08" db="EMBL/GenBank/DDBJ databases">
        <title>Plant Genome Project.</title>
        <authorList>
            <person name="Zhang R.-G."/>
        </authorList>
    </citation>
    <scope>NUCLEOTIDE SEQUENCE [LARGE SCALE GENOMIC DNA]</scope>
    <source>
        <strain evidence="3">WSP0</strain>
        <tissue evidence="3">Leaf</tissue>
    </source>
</reference>
<dbReference type="InterPro" id="IPR050960">
    <property type="entry name" value="AB_hydrolase_4_sf"/>
</dbReference>
<comment type="caution">
    <text evidence="3">The sequence shown here is derived from an EMBL/GenBank/DDBJ whole genome shotgun (WGS) entry which is preliminary data.</text>
</comment>
<evidence type="ECO:0000259" key="2">
    <source>
        <dbReference type="Pfam" id="PF00561"/>
    </source>
</evidence>
<protein>
    <recommendedName>
        <fullName evidence="2">AB hydrolase-1 domain-containing protein</fullName>
    </recommendedName>
</protein>
<dbReference type="GO" id="GO:0034338">
    <property type="term" value="F:short-chain carboxylesterase activity"/>
    <property type="evidence" value="ECO:0007669"/>
    <property type="project" value="TreeGrafter"/>
</dbReference>
<comment type="similarity">
    <text evidence="1">Belongs to the AB hydrolase superfamily. AB hydrolase 4 family.</text>
</comment>
<dbReference type="GO" id="GO:0047372">
    <property type="term" value="F:monoacylglycerol lipase activity"/>
    <property type="evidence" value="ECO:0007669"/>
    <property type="project" value="TreeGrafter"/>
</dbReference>
<feature type="domain" description="AB hydrolase-1" evidence="2">
    <location>
        <begin position="142"/>
        <end position="227"/>
    </location>
</feature>
<dbReference type="InterPro" id="IPR000073">
    <property type="entry name" value="AB_hydrolase_1"/>
</dbReference>
<dbReference type="SUPFAM" id="SSF53474">
    <property type="entry name" value="alpha/beta-Hydrolases"/>
    <property type="match status" value="1"/>
</dbReference>
<proteinExistence type="inferred from homology"/>
<dbReference type="InterPro" id="IPR029058">
    <property type="entry name" value="AB_hydrolase_fold"/>
</dbReference>
<evidence type="ECO:0000313" key="3">
    <source>
        <dbReference type="EMBL" id="KAG5544654.1"/>
    </source>
</evidence>
<dbReference type="Pfam" id="PF00561">
    <property type="entry name" value="Abhydrolase_1"/>
    <property type="match status" value="1"/>
</dbReference>
<dbReference type="PANTHER" id="PTHR10794:SF63">
    <property type="entry name" value="ALPHA_BETA HYDROLASE 1, ISOFORM A"/>
    <property type="match status" value="1"/>
</dbReference>
<dbReference type="Gene3D" id="3.40.50.1820">
    <property type="entry name" value="alpha/beta hydrolase"/>
    <property type="match status" value="1"/>
</dbReference>
<dbReference type="AlphaFoldDB" id="A0AAV6JWX1"/>
<accession>A0AAV6JWX1</accession>
<dbReference type="Proteomes" id="UP000823749">
    <property type="component" value="Chromosome 6"/>
</dbReference>
<evidence type="ECO:0000256" key="1">
    <source>
        <dbReference type="ARBA" id="ARBA00010884"/>
    </source>
</evidence>